<evidence type="ECO:0000256" key="2">
    <source>
        <dbReference type="ARBA" id="ARBA00022917"/>
    </source>
</evidence>
<dbReference type="PROSITE" id="PS50296">
    <property type="entry name" value="SUI1"/>
    <property type="match status" value="1"/>
</dbReference>
<dbReference type="OrthoDB" id="10248435at2759"/>
<dbReference type="AlphaFoldDB" id="A0A077WW75"/>
<organism evidence="4">
    <name type="scientific">Lichtheimia ramosa</name>
    <dbReference type="NCBI Taxonomy" id="688394"/>
    <lineage>
        <taxon>Eukaryota</taxon>
        <taxon>Fungi</taxon>
        <taxon>Fungi incertae sedis</taxon>
        <taxon>Mucoromycota</taxon>
        <taxon>Mucoromycotina</taxon>
        <taxon>Mucoromycetes</taxon>
        <taxon>Mucorales</taxon>
        <taxon>Lichtheimiaceae</taxon>
        <taxon>Lichtheimia</taxon>
    </lineage>
</organism>
<feature type="domain" description="SUI1" evidence="3">
    <location>
        <begin position="8"/>
        <end position="78"/>
    </location>
</feature>
<keyword evidence="2" id="KW-0648">Protein biosynthesis</keyword>
<dbReference type="PANTHER" id="PTHR10388">
    <property type="entry name" value="EUKARYOTIC TRANSLATION INITIATION FACTOR SUI1"/>
    <property type="match status" value="1"/>
</dbReference>
<dbReference type="CDD" id="cd11566">
    <property type="entry name" value="eIF1_SUI1"/>
    <property type="match status" value="1"/>
</dbReference>
<dbReference type="InterPro" id="IPR001950">
    <property type="entry name" value="SUI1"/>
</dbReference>
<name>A0A077WW75_9FUNG</name>
<reference evidence="4" key="1">
    <citation type="journal article" date="2014" name="Genome Announc.">
        <title>De novo whole-genome sequence and genome annotation of Lichtheimia ramosa.</title>
        <authorList>
            <person name="Linde J."/>
            <person name="Schwartze V."/>
            <person name="Binder U."/>
            <person name="Lass-Florl C."/>
            <person name="Voigt K."/>
            <person name="Horn F."/>
        </authorList>
    </citation>
    <scope>NUCLEOTIDE SEQUENCE</scope>
    <source>
        <strain evidence="4">JMRC FSU:6197</strain>
    </source>
</reference>
<dbReference type="InterPro" id="IPR005874">
    <property type="entry name" value="SUI1_euk"/>
</dbReference>
<dbReference type="Gene3D" id="3.30.780.10">
    <property type="entry name" value="SUI1-like domain"/>
    <property type="match status" value="1"/>
</dbReference>
<sequence>MEYKQDHPDIRIQQRNGRKTWTIVQGLQKQFDTGKILKVLKKQLACNGKVVVDEHLGQVLQLSGDQRSKVAEFLVKEDVARKQDIHIHGF</sequence>
<dbReference type="Pfam" id="PF01253">
    <property type="entry name" value="SUI1"/>
    <property type="match status" value="1"/>
</dbReference>
<gene>
    <name evidence="4" type="ORF">LRAMOSA04087</name>
</gene>
<evidence type="ECO:0000313" key="4">
    <source>
        <dbReference type="EMBL" id="CDS11891.1"/>
    </source>
</evidence>
<proteinExistence type="inferred from homology"/>
<dbReference type="GO" id="GO:0003743">
    <property type="term" value="F:translation initiation factor activity"/>
    <property type="evidence" value="ECO:0007669"/>
    <property type="project" value="InterPro"/>
</dbReference>
<evidence type="ECO:0000256" key="1">
    <source>
        <dbReference type="ARBA" id="ARBA00005422"/>
    </source>
</evidence>
<evidence type="ECO:0000259" key="3">
    <source>
        <dbReference type="PROSITE" id="PS50296"/>
    </source>
</evidence>
<accession>A0A077WW75</accession>
<dbReference type="InterPro" id="IPR036877">
    <property type="entry name" value="SUI1_dom_sf"/>
</dbReference>
<dbReference type="SUPFAM" id="SSF55159">
    <property type="entry name" value="eIF1-like"/>
    <property type="match status" value="1"/>
</dbReference>
<dbReference type="PIRSF" id="PIRSF004499">
    <property type="entry name" value="SUI1_euk"/>
    <property type="match status" value="1"/>
</dbReference>
<comment type="similarity">
    <text evidence="1">Belongs to the SUI1 family.</text>
</comment>
<dbReference type="EMBL" id="LK023357">
    <property type="protein sequence ID" value="CDS11891.1"/>
    <property type="molecule type" value="Genomic_DNA"/>
</dbReference>
<protein>
    <recommendedName>
        <fullName evidence="3">SUI1 domain-containing protein</fullName>
    </recommendedName>
</protein>